<keyword evidence="5" id="KW-1185">Reference proteome</keyword>
<comment type="similarity">
    <text evidence="1">Belongs to the PPR family. P subfamily.</text>
</comment>
<dbReference type="InterPro" id="IPR002885">
    <property type="entry name" value="PPR_rpt"/>
</dbReference>
<dbReference type="EMBL" id="WJXA01000001">
    <property type="protein sequence ID" value="KAF7153606.1"/>
    <property type="molecule type" value="Genomic_DNA"/>
</dbReference>
<keyword evidence="2" id="KW-0677">Repeat</keyword>
<sequence length="157" mass="17761">MNYIGCSSRSVLAPRVKSYKLVSKAFCEEKKMDLAMDCEEDDGEKGLGPNPNLAAYNVRIMGLCKIKECDRAKKLFDEMVSKGVKPKFGELQCSDFRVLHMVEEGDFDSALEMCKEVIKRGWLTPFEAMEVLVNGLVKMSRADEVVEKMEEGLRGKY</sequence>
<dbReference type="PANTHER" id="PTHR47941">
    <property type="entry name" value="PENTATRICOPEPTIDE REPEAT-CONTAINING PROTEIN 3, MITOCHONDRIAL"/>
    <property type="match status" value="1"/>
</dbReference>
<dbReference type="OrthoDB" id="185373at2759"/>
<feature type="repeat" description="PPR" evidence="3">
    <location>
        <begin position="52"/>
        <end position="86"/>
    </location>
</feature>
<gene>
    <name evidence="4" type="ORF">RHSIM_Rhsim01G0243200</name>
</gene>
<evidence type="ECO:0000313" key="5">
    <source>
        <dbReference type="Proteomes" id="UP000626092"/>
    </source>
</evidence>
<dbReference type="Gene3D" id="1.25.40.10">
    <property type="entry name" value="Tetratricopeptide repeat domain"/>
    <property type="match status" value="1"/>
</dbReference>
<evidence type="ECO:0000313" key="4">
    <source>
        <dbReference type="EMBL" id="KAF7153606.1"/>
    </source>
</evidence>
<accession>A0A834HJM0</accession>
<comment type="caution">
    <text evidence="4">The sequence shown here is derived from an EMBL/GenBank/DDBJ whole genome shotgun (WGS) entry which is preliminary data.</text>
</comment>
<protein>
    <recommendedName>
        <fullName evidence="6">Pentatricopeptide repeat-containing protein</fullName>
    </recommendedName>
</protein>
<dbReference type="PROSITE" id="PS51375">
    <property type="entry name" value="PPR"/>
    <property type="match status" value="1"/>
</dbReference>
<dbReference type="NCBIfam" id="TIGR00756">
    <property type="entry name" value="PPR"/>
    <property type="match status" value="1"/>
</dbReference>
<dbReference type="Proteomes" id="UP000626092">
    <property type="component" value="Unassembled WGS sequence"/>
</dbReference>
<evidence type="ECO:0000256" key="1">
    <source>
        <dbReference type="ARBA" id="ARBA00007626"/>
    </source>
</evidence>
<dbReference type="InterPro" id="IPR011990">
    <property type="entry name" value="TPR-like_helical_dom_sf"/>
</dbReference>
<evidence type="ECO:0008006" key="6">
    <source>
        <dbReference type="Google" id="ProtNLM"/>
    </source>
</evidence>
<name>A0A834HJM0_RHOSS</name>
<dbReference type="Pfam" id="PF13041">
    <property type="entry name" value="PPR_2"/>
    <property type="match status" value="1"/>
</dbReference>
<dbReference type="AlphaFoldDB" id="A0A834HJM0"/>
<organism evidence="4 5">
    <name type="scientific">Rhododendron simsii</name>
    <name type="common">Sims's rhododendron</name>
    <dbReference type="NCBI Taxonomy" id="118357"/>
    <lineage>
        <taxon>Eukaryota</taxon>
        <taxon>Viridiplantae</taxon>
        <taxon>Streptophyta</taxon>
        <taxon>Embryophyta</taxon>
        <taxon>Tracheophyta</taxon>
        <taxon>Spermatophyta</taxon>
        <taxon>Magnoliopsida</taxon>
        <taxon>eudicotyledons</taxon>
        <taxon>Gunneridae</taxon>
        <taxon>Pentapetalae</taxon>
        <taxon>asterids</taxon>
        <taxon>Ericales</taxon>
        <taxon>Ericaceae</taxon>
        <taxon>Ericoideae</taxon>
        <taxon>Rhodoreae</taxon>
        <taxon>Rhododendron</taxon>
    </lineage>
</organism>
<reference evidence="4" key="1">
    <citation type="submission" date="2019-11" db="EMBL/GenBank/DDBJ databases">
        <authorList>
            <person name="Liu Y."/>
            <person name="Hou J."/>
            <person name="Li T.-Q."/>
            <person name="Guan C.-H."/>
            <person name="Wu X."/>
            <person name="Wu H.-Z."/>
            <person name="Ling F."/>
            <person name="Zhang R."/>
            <person name="Shi X.-G."/>
            <person name="Ren J.-P."/>
            <person name="Chen E.-F."/>
            <person name="Sun J.-M."/>
        </authorList>
    </citation>
    <scope>NUCLEOTIDE SEQUENCE</scope>
    <source>
        <strain evidence="4">Adult_tree_wgs_1</strain>
        <tissue evidence="4">Leaves</tissue>
    </source>
</reference>
<evidence type="ECO:0000256" key="2">
    <source>
        <dbReference type="ARBA" id="ARBA00022737"/>
    </source>
</evidence>
<proteinExistence type="inferred from homology"/>
<evidence type="ECO:0000256" key="3">
    <source>
        <dbReference type="PROSITE-ProRule" id="PRU00708"/>
    </source>
</evidence>